<feature type="compositionally biased region" description="Basic and acidic residues" evidence="1">
    <location>
        <begin position="127"/>
        <end position="138"/>
    </location>
</feature>
<feature type="domain" description="RGS" evidence="2">
    <location>
        <begin position="333"/>
        <end position="474"/>
    </location>
</feature>
<proteinExistence type="predicted"/>
<dbReference type="SMART" id="SM00315">
    <property type="entry name" value="RGS"/>
    <property type="match status" value="1"/>
</dbReference>
<dbReference type="PANTHER" id="PTHR10845">
    <property type="entry name" value="REGULATOR OF G PROTEIN SIGNALING"/>
    <property type="match status" value="1"/>
</dbReference>
<dbReference type="AlphaFoldDB" id="A0A3P3Y332"/>
<sequence length="533" mass="58292">MAGVSIRGVICIVSAVVTAVGTLAFIAHRHQQPIRSLWPLFLSITMPLITISMGVLGVDYLPCARQAVLDQVVTDVSFVVVCVFAFVIYRTRRQTQDKVEYGGSGSPKPSVNRPENVRRSIGNIPERSSESRSTTAKDADGAVIMNAREFANVAEGAQIAKRIKTKAVSRRGGIVVKRNTRPRPVSAAEIVVVAVASLVMAAPAITSIVLSAIGGSTSCGTNVIRVVGVARTGLAVLLGGVTIAVLQSKKQVKSGIMQYMVGVWAATVATLIEQVVFVALPNVPAAVQALVPYFTLNVAIVGYFVFLQLWKHRYIEVQMRAFRAAQDNGGADQFASFLRTDSGFEAFRQHLIDEFSVENLLFYKRVEEYNAFVMQCSLEAGKDVTPGEVLRQGPVLEMASMLYYDFLHPEAPLAINLSSPLRAKYSKIFSPVVYSDEGIDFDHLVIESNLFDPARDSIIKLMMTDSFFRFKRTERGQRAWVEFMAPKSRMSRLSKHLTTNLSSTLHRLQTRRGTSQDRAGEAHTPTGGAGNAV</sequence>
<evidence type="ECO:0000313" key="3">
    <source>
        <dbReference type="EMBL" id="SPQ94494.1"/>
    </source>
</evidence>
<keyword evidence="3" id="KW-0496">Mitochondrion</keyword>
<name>A0A3P3Y332_PLABS</name>
<dbReference type="SUPFAM" id="SSF48097">
    <property type="entry name" value="Regulator of G-protein signaling, RGS"/>
    <property type="match status" value="1"/>
</dbReference>
<dbReference type="EMBL" id="OVEO01000002">
    <property type="protein sequence ID" value="SPQ94494.1"/>
    <property type="molecule type" value="Genomic_DNA"/>
</dbReference>
<organism evidence="3 4">
    <name type="scientific">Plasmodiophora brassicae</name>
    <name type="common">Clubroot disease agent</name>
    <dbReference type="NCBI Taxonomy" id="37360"/>
    <lineage>
        <taxon>Eukaryota</taxon>
        <taxon>Sar</taxon>
        <taxon>Rhizaria</taxon>
        <taxon>Endomyxa</taxon>
        <taxon>Phytomyxea</taxon>
        <taxon>Plasmodiophorida</taxon>
        <taxon>Plasmodiophoridae</taxon>
        <taxon>Plasmodiophora</taxon>
    </lineage>
</organism>
<feature type="region of interest" description="Disordered" evidence="1">
    <location>
        <begin position="98"/>
        <end position="138"/>
    </location>
</feature>
<gene>
    <name evidence="3" type="ORF">PLBR_LOCUS1709</name>
</gene>
<dbReference type="PROSITE" id="PS50132">
    <property type="entry name" value="RGS"/>
    <property type="match status" value="1"/>
</dbReference>
<evidence type="ECO:0000259" key="2">
    <source>
        <dbReference type="PROSITE" id="PS50132"/>
    </source>
</evidence>
<dbReference type="PANTHER" id="PTHR10845:SF192">
    <property type="entry name" value="DOUBLE HIT, ISOFORM B"/>
    <property type="match status" value="1"/>
</dbReference>
<dbReference type="Gene3D" id="1.10.167.10">
    <property type="entry name" value="Regulator of G-protein Signalling 4, domain 2"/>
    <property type="match status" value="1"/>
</dbReference>
<feature type="region of interest" description="Disordered" evidence="1">
    <location>
        <begin position="505"/>
        <end position="533"/>
    </location>
</feature>
<reference evidence="3 4" key="1">
    <citation type="submission" date="2018-03" db="EMBL/GenBank/DDBJ databases">
        <authorList>
            <person name="Fogelqvist J."/>
        </authorList>
    </citation>
    <scope>NUCLEOTIDE SEQUENCE [LARGE SCALE GENOMIC DNA]</scope>
</reference>
<geneLocation type="mitochondrion" evidence="3"/>
<dbReference type="CDD" id="cd07440">
    <property type="entry name" value="RGS"/>
    <property type="match status" value="1"/>
</dbReference>
<dbReference type="InterPro" id="IPR016137">
    <property type="entry name" value="RGS"/>
</dbReference>
<evidence type="ECO:0000256" key="1">
    <source>
        <dbReference type="SAM" id="MobiDB-lite"/>
    </source>
</evidence>
<dbReference type="InterPro" id="IPR044926">
    <property type="entry name" value="RGS_subdomain_2"/>
</dbReference>
<accession>A0A3P3Y332</accession>
<evidence type="ECO:0000313" key="4">
    <source>
        <dbReference type="Proteomes" id="UP000290189"/>
    </source>
</evidence>
<dbReference type="Pfam" id="PF00615">
    <property type="entry name" value="RGS"/>
    <property type="match status" value="1"/>
</dbReference>
<dbReference type="InterPro" id="IPR036305">
    <property type="entry name" value="RGS_sf"/>
</dbReference>
<dbReference type="Proteomes" id="UP000290189">
    <property type="component" value="Unassembled WGS sequence"/>
</dbReference>
<protein>
    <recommendedName>
        <fullName evidence="2">RGS domain-containing protein</fullName>
    </recommendedName>
</protein>